<evidence type="ECO:0000256" key="4">
    <source>
        <dbReference type="ARBA" id="ARBA00022723"/>
    </source>
</evidence>
<comment type="function">
    <text evidence="1">Component of the general transcription and DNA repair factor IIH (TFIIH) core complex, which is involved in general and transcription-coupled nucleotide excision repair (NER) of damaged DNA and, when complexed to TFIIK, in RNA transcription by RNA polymerase II. In NER, TFIIH acts by opening DNA around the lesion to allow the excision of the damaged oligonucleotide and its replacement by a new DNA fragment. In transcription, TFIIH has an essential role in transcription initiation. When the pre-initiation complex (PIC) has been established, TFIIH is required for promoter opening and promoter escape. Phosphorylation of the C-terminal tail (CTD) of the largest subunit of RNA polymerase II by the kinase module TFIIK controls the initiation of transcription.</text>
</comment>
<dbReference type="Proteomes" id="UP000813444">
    <property type="component" value="Unassembled WGS sequence"/>
</dbReference>
<dbReference type="FunFam" id="3.30.40.10:FF:000477">
    <property type="entry name" value="General transcription and DNA repair factor IIH"/>
    <property type="match status" value="1"/>
</dbReference>
<dbReference type="EMBL" id="JAGPNK010000006">
    <property type="protein sequence ID" value="KAH7320123.1"/>
    <property type="molecule type" value="Genomic_DNA"/>
</dbReference>
<evidence type="ECO:0000256" key="11">
    <source>
        <dbReference type="ARBA" id="ARBA00023242"/>
    </source>
</evidence>
<keyword evidence="17" id="KW-1185">Reference proteome</keyword>
<evidence type="ECO:0000313" key="17">
    <source>
        <dbReference type="Proteomes" id="UP000813444"/>
    </source>
</evidence>
<keyword evidence="9 12" id="KW-0804">Transcription</keyword>
<keyword evidence="5" id="KW-0227">DNA damage</keyword>
<dbReference type="Pfam" id="PF04056">
    <property type="entry name" value="Ssl1"/>
    <property type="match status" value="1"/>
</dbReference>
<dbReference type="GO" id="GO:0006289">
    <property type="term" value="P:nucleotide-excision repair"/>
    <property type="evidence" value="ECO:0007669"/>
    <property type="project" value="UniProtKB-UniRule"/>
</dbReference>
<dbReference type="InterPro" id="IPR004595">
    <property type="entry name" value="TFIIH_C1-like_dom"/>
</dbReference>
<dbReference type="PIRSF" id="PIRSF015919">
    <property type="entry name" value="TFIIH_SSL1"/>
    <property type="match status" value="1"/>
</dbReference>
<dbReference type="SMART" id="SM00327">
    <property type="entry name" value="VWA"/>
    <property type="match status" value="1"/>
</dbReference>
<evidence type="ECO:0000256" key="7">
    <source>
        <dbReference type="ARBA" id="ARBA00022833"/>
    </source>
</evidence>
<dbReference type="GO" id="GO:0008270">
    <property type="term" value="F:zinc ion binding"/>
    <property type="evidence" value="ECO:0007669"/>
    <property type="project" value="UniProtKB-UniRule"/>
</dbReference>
<dbReference type="AlphaFoldDB" id="A0A8K0SWI9"/>
<dbReference type="NCBIfam" id="TIGR00622">
    <property type="entry name" value="ssl1"/>
    <property type="match status" value="1"/>
</dbReference>
<dbReference type="SUPFAM" id="SSF53300">
    <property type="entry name" value="vWA-like"/>
    <property type="match status" value="1"/>
</dbReference>
<feature type="compositionally biased region" description="Acidic residues" evidence="14">
    <location>
        <begin position="1"/>
        <end position="17"/>
    </location>
</feature>
<dbReference type="SUPFAM" id="SSF57889">
    <property type="entry name" value="Cysteine-rich domain"/>
    <property type="match status" value="1"/>
</dbReference>
<evidence type="ECO:0000256" key="14">
    <source>
        <dbReference type="SAM" id="MobiDB-lite"/>
    </source>
</evidence>
<dbReference type="GO" id="GO:0006367">
    <property type="term" value="P:transcription initiation at RNA polymerase II promoter"/>
    <property type="evidence" value="ECO:0007669"/>
    <property type="project" value="UniProtKB-ARBA"/>
</dbReference>
<sequence>MADSDGEYVADDGSGDDLMDHRVTEGDSRDPKKKSSKSRRKGDRNQAKAWEKSKRTWETNLPEEDQDGVLNLAALEAEKRRRLLRDTTPLQRGIIRHVILVLDMSFAMAEKDLLPTRYRLTFTYAAAFVKEFFEQNPISQLGIVGMRDGVAVRISDLGGNPAEHLERLKDLEGQDPQGNPSLQNALEMCRGALFHAPSHGTREVLIIYGALLSSDPGDIHETITNLITDRIRVSIVGLSAQVAICADLCSRTNAGDDSQYRIAMDEVHYRELFLAATTPPVTRTAEQSKASLLMMGFPSRTLAPGGSISYCACHNKPFREGYACTRCAARVCRLPAECPACGLTLILSTHLARSYHHLFPLRNWVEVSWAQAAKSTVCFSCQCPFPENPRSKPPAAGAAAQEATAQGVKGVSESGRYACEVCGCHFCIDCDVFAHEVIHNCPGCQSIAARNPHTETNGNSHTNGAMVVDG</sequence>
<evidence type="ECO:0000256" key="2">
    <source>
        <dbReference type="ARBA" id="ARBA00004123"/>
    </source>
</evidence>
<evidence type="ECO:0000256" key="1">
    <source>
        <dbReference type="ARBA" id="ARBA00002817"/>
    </source>
</evidence>
<evidence type="ECO:0000256" key="6">
    <source>
        <dbReference type="ARBA" id="ARBA00022771"/>
    </source>
</evidence>
<evidence type="ECO:0000256" key="8">
    <source>
        <dbReference type="ARBA" id="ARBA00023015"/>
    </source>
</evidence>
<organism evidence="16 17">
    <name type="scientific">Stachybotrys elegans</name>
    <dbReference type="NCBI Taxonomy" id="80388"/>
    <lineage>
        <taxon>Eukaryota</taxon>
        <taxon>Fungi</taxon>
        <taxon>Dikarya</taxon>
        <taxon>Ascomycota</taxon>
        <taxon>Pezizomycotina</taxon>
        <taxon>Sordariomycetes</taxon>
        <taxon>Hypocreomycetidae</taxon>
        <taxon>Hypocreales</taxon>
        <taxon>Stachybotryaceae</taxon>
        <taxon>Stachybotrys</taxon>
    </lineage>
</organism>
<reference evidence="16" key="1">
    <citation type="journal article" date="2021" name="Nat. Commun.">
        <title>Genetic determinants of endophytism in the Arabidopsis root mycobiome.</title>
        <authorList>
            <person name="Mesny F."/>
            <person name="Miyauchi S."/>
            <person name="Thiergart T."/>
            <person name="Pickel B."/>
            <person name="Atanasova L."/>
            <person name="Karlsson M."/>
            <person name="Huettel B."/>
            <person name="Barry K.W."/>
            <person name="Haridas S."/>
            <person name="Chen C."/>
            <person name="Bauer D."/>
            <person name="Andreopoulos W."/>
            <person name="Pangilinan J."/>
            <person name="LaButti K."/>
            <person name="Riley R."/>
            <person name="Lipzen A."/>
            <person name="Clum A."/>
            <person name="Drula E."/>
            <person name="Henrissat B."/>
            <person name="Kohler A."/>
            <person name="Grigoriev I.V."/>
            <person name="Martin F.M."/>
            <person name="Hacquard S."/>
        </authorList>
    </citation>
    <scope>NUCLEOTIDE SEQUENCE</scope>
    <source>
        <strain evidence="16">MPI-CAGE-CH-0235</strain>
    </source>
</reference>
<feature type="compositionally biased region" description="Basic residues" evidence="14">
    <location>
        <begin position="31"/>
        <end position="42"/>
    </location>
</feature>
<dbReference type="InterPro" id="IPR046349">
    <property type="entry name" value="C1-like_sf"/>
</dbReference>
<dbReference type="GO" id="GO:0005675">
    <property type="term" value="C:transcription factor TFIIH holo complex"/>
    <property type="evidence" value="ECO:0007669"/>
    <property type="project" value="UniProtKB-UniRule"/>
</dbReference>
<evidence type="ECO:0000256" key="9">
    <source>
        <dbReference type="ARBA" id="ARBA00023163"/>
    </source>
</evidence>
<evidence type="ECO:0000256" key="13">
    <source>
        <dbReference type="PIRSR" id="PIRSR015919-1"/>
    </source>
</evidence>
<keyword evidence="10" id="KW-0234">DNA repair</keyword>
<keyword evidence="11 12" id="KW-0539">Nucleus</keyword>
<evidence type="ECO:0000256" key="3">
    <source>
        <dbReference type="ARBA" id="ARBA00006092"/>
    </source>
</evidence>
<protein>
    <recommendedName>
        <fullName evidence="12">General transcription and DNA repair factor IIH</fullName>
    </recommendedName>
</protein>
<comment type="similarity">
    <text evidence="3 12">Belongs to the GTF2H2 family.</text>
</comment>
<dbReference type="Gene3D" id="3.40.50.410">
    <property type="entry name" value="von Willebrand factor, type A domain"/>
    <property type="match status" value="1"/>
</dbReference>
<dbReference type="OrthoDB" id="284275at2759"/>
<comment type="caution">
    <text evidence="16">The sequence shown here is derived from an EMBL/GenBank/DDBJ whole genome shotgun (WGS) entry which is preliminary data.</text>
</comment>
<name>A0A8K0SWI9_9HYPO</name>
<dbReference type="InterPro" id="IPR013083">
    <property type="entry name" value="Znf_RING/FYVE/PHD"/>
</dbReference>
<dbReference type="Gene3D" id="3.30.40.10">
    <property type="entry name" value="Zinc/RING finger domain, C3HC4 (zinc finger)"/>
    <property type="match status" value="1"/>
</dbReference>
<dbReference type="FunFam" id="3.40.50.410:FF:000015">
    <property type="entry name" value="General transcription factor IIH subunit 2"/>
    <property type="match status" value="1"/>
</dbReference>
<feature type="compositionally biased region" description="Basic and acidic residues" evidence="14">
    <location>
        <begin position="43"/>
        <end position="57"/>
    </location>
</feature>
<evidence type="ECO:0000313" key="16">
    <source>
        <dbReference type="EMBL" id="KAH7320123.1"/>
    </source>
</evidence>
<comment type="subcellular location">
    <subcellularLocation>
        <location evidence="2 12">Nucleus</location>
    </subcellularLocation>
</comment>
<dbReference type="PROSITE" id="PS50234">
    <property type="entry name" value="VWFA"/>
    <property type="match status" value="1"/>
</dbReference>
<feature type="zinc finger region" description="C4-type" evidence="13">
    <location>
        <begin position="324"/>
        <end position="341"/>
    </location>
</feature>
<dbReference type="GO" id="GO:0006357">
    <property type="term" value="P:regulation of transcription by RNA polymerase II"/>
    <property type="evidence" value="ECO:0007669"/>
    <property type="project" value="UniProtKB-UniRule"/>
</dbReference>
<evidence type="ECO:0000256" key="10">
    <source>
        <dbReference type="ARBA" id="ARBA00023204"/>
    </source>
</evidence>
<dbReference type="PROSITE" id="PS00028">
    <property type="entry name" value="ZINC_FINGER_C2H2_1"/>
    <property type="match status" value="1"/>
</dbReference>
<evidence type="ECO:0000256" key="5">
    <source>
        <dbReference type="ARBA" id="ARBA00022763"/>
    </source>
</evidence>
<dbReference type="SMART" id="SM01047">
    <property type="entry name" value="C1_4"/>
    <property type="match status" value="1"/>
</dbReference>
<dbReference type="InterPro" id="IPR013087">
    <property type="entry name" value="Znf_C2H2_type"/>
</dbReference>
<feature type="domain" description="VWFA" evidence="15">
    <location>
        <begin position="97"/>
        <end position="281"/>
    </location>
</feature>
<dbReference type="GO" id="GO:0000439">
    <property type="term" value="C:transcription factor TFIIH core complex"/>
    <property type="evidence" value="ECO:0007669"/>
    <property type="project" value="UniProtKB-UniRule"/>
</dbReference>
<gene>
    <name evidence="16" type="ORF">B0I35DRAFT_430651</name>
</gene>
<keyword evidence="6" id="KW-0863">Zinc-finger</keyword>
<evidence type="ECO:0000259" key="15">
    <source>
        <dbReference type="PROSITE" id="PS50234"/>
    </source>
</evidence>
<feature type="compositionally biased region" description="Basic and acidic residues" evidence="14">
    <location>
        <begin position="18"/>
        <end position="30"/>
    </location>
</feature>
<accession>A0A8K0SWI9</accession>
<evidence type="ECO:0000256" key="12">
    <source>
        <dbReference type="PIRNR" id="PIRNR015919"/>
    </source>
</evidence>
<dbReference type="CDD" id="cd01453">
    <property type="entry name" value="vWA_transcription_factor_IIH_type"/>
    <property type="match status" value="1"/>
</dbReference>
<dbReference type="PANTHER" id="PTHR12695:SF2">
    <property type="entry name" value="GENERAL TRANSCRIPTION FACTOR IIH SUBUNIT 2-RELATED"/>
    <property type="match status" value="1"/>
</dbReference>
<keyword evidence="4 12" id="KW-0479">Metal-binding</keyword>
<dbReference type="InterPro" id="IPR007198">
    <property type="entry name" value="Ssl1-like"/>
</dbReference>
<keyword evidence="8 12" id="KW-0805">Transcription regulation</keyword>
<dbReference type="InterPro" id="IPR036465">
    <property type="entry name" value="vWFA_dom_sf"/>
</dbReference>
<dbReference type="PANTHER" id="PTHR12695">
    <property type="entry name" value="GENERAL TRANSCRIPTION FACTOR IIH SUBUNIT 2"/>
    <property type="match status" value="1"/>
</dbReference>
<dbReference type="Pfam" id="PF07975">
    <property type="entry name" value="C1_4"/>
    <property type="match status" value="1"/>
</dbReference>
<dbReference type="InterPro" id="IPR012170">
    <property type="entry name" value="TFIIH_SSL1/p44"/>
</dbReference>
<feature type="region of interest" description="Disordered" evidence="14">
    <location>
        <begin position="1"/>
        <end position="61"/>
    </location>
</feature>
<proteinExistence type="inferred from homology"/>
<dbReference type="InterPro" id="IPR002035">
    <property type="entry name" value="VWF_A"/>
</dbReference>
<keyword evidence="7 12" id="KW-0862">Zinc</keyword>